<dbReference type="InterPro" id="IPR009003">
    <property type="entry name" value="Peptidase_S1_PA"/>
</dbReference>
<evidence type="ECO:0000256" key="1">
    <source>
        <dbReference type="ARBA" id="ARBA00022670"/>
    </source>
</evidence>
<dbReference type="PANTHER" id="PTHR43343">
    <property type="entry name" value="PEPTIDASE S12"/>
    <property type="match status" value="1"/>
</dbReference>
<dbReference type="InterPro" id="IPR036034">
    <property type="entry name" value="PDZ_sf"/>
</dbReference>
<keyword evidence="2" id="KW-0378">Hydrolase</keyword>
<sequence length="371" mass="38608">MISAGDHRRRRAHLALVSLAALLLSACQPSPDTPSSPDPGEAAPTADVAASPAAMPPDFSTLVGNARPAVVNIYTRTTAPRPRSPLLPPGMAPPEREQQSLGSGFIFDSQGLVLTNEHVVRDATQIAVRLLDERVFEADVVGTDPQTDVAVLRLRNADNLPTLTLADSDALLVGQWVIAIGNPLGLTSTVTAGITSATGRQVIPPGGQLRYQDFIQTDASINPGNSGGPLLNVHGQVVGICTAVVAQGQGLGFAIPVNMVKTILPALIEEGRVSRAWLGAYVSEVPDALRSELDLGPGGALITRVIAGSPGQLAGLQPGDIVMRIATEDVTNANQLSWVASNLRVGQPVPVNIQRGSEALELTLTPAPQPD</sequence>
<feature type="compositionally biased region" description="Low complexity" evidence="3">
    <location>
        <begin position="38"/>
        <end position="53"/>
    </location>
</feature>
<organism evidence="6 7">
    <name type="scientific">Lujinxingia vulgaris</name>
    <dbReference type="NCBI Taxonomy" id="2600176"/>
    <lineage>
        <taxon>Bacteria</taxon>
        <taxon>Deltaproteobacteria</taxon>
        <taxon>Bradymonadales</taxon>
        <taxon>Lujinxingiaceae</taxon>
        <taxon>Lujinxingia</taxon>
    </lineage>
</organism>
<dbReference type="PROSITE" id="PS50106">
    <property type="entry name" value="PDZ"/>
    <property type="match status" value="1"/>
</dbReference>
<dbReference type="PRINTS" id="PR00834">
    <property type="entry name" value="PROTEASES2C"/>
</dbReference>
<feature type="signal peptide" evidence="4">
    <location>
        <begin position="1"/>
        <end position="26"/>
    </location>
</feature>
<dbReference type="Gene3D" id="2.30.42.10">
    <property type="match status" value="1"/>
</dbReference>
<comment type="caution">
    <text evidence="6">The sequence shown here is derived from an EMBL/GenBank/DDBJ whole genome shotgun (WGS) entry which is preliminary data.</text>
</comment>
<feature type="domain" description="PDZ" evidence="5">
    <location>
        <begin position="267"/>
        <end position="357"/>
    </location>
</feature>
<dbReference type="InterPro" id="IPR001478">
    <property type="entry name" value="PDZ"/>
</dbReference>
<dbReference type="EMBL" id="VOSM01000004">
    <property type="protein sequence ID" value="TXD37022.1"/>
    <property type="molecule type" value="Genomic_DNA"/>
</dbReference>
<dbReference type="SMART" id="SM00228">
    <property type="entry name" value="PDZ"/>
    <property type="match status" value="1"/>
</dbReference>
<dbReference type="OrthoDB" id="9758917at2"/>
<dbReference type="GO" id="GO:0004252">
    <property type="term" value="F:serine-type endopeptidase activity"/>
    <property type="evidence" value="ECO:0007669"/>
    <property type="project" value="InterPro"/>
</dbReference>
<evidence type="ECO:0000313" key="7">
    <source>
        <dbReference type="Proteomes" id="UP000321412"/>
    </source>
</evidence>
<dbReference type="SUPFAM" id="SSF50156">
    <property type="entry name" value="PDZ domain-like"/>
    <property type="match status" value="1"/>
</dbReference>
<dbReference type="Pfam" id="PF13180">
    <property type="entry name" value="PDZ_2"/>
    <property type="match status" value="1"/>
</dbReference>
<keyword evidence="1 6" id="KW-0645">Protease</keyword>
<dbReference type="SUPFAM" id="SSF50494">
    <property type="entry name" value="Trypsin-like serine proteases"/>
    <property type="match status" value="1"/>
</dbReference>
<feature type="compositionally biased region" description="Pro residues" evidence="3">
    <location>
        <begin position="82"/>
        <end position="92"/>
    </location>
</feature>
<dbReference type="AlphaFoldDB" id="A0A5C6XIC2"/>
<proteinExistence type="predicted"/>
<gene>
    <name evidence="6" type="ORF">FRC98_09785</name>
</gene>
<dbReference type="PANTHER" id="PTHR43343:SF3">
    <property type="entry name" value="PROTEASE DO-LIKE 8, CHLOROPLASTIC"/>
    <property type="match status" value="1"/>
</dbReference>
<evidence type="ECO:0000256" key="2">
    <source>
        <dbReference type="ARBA" id="ARBA00022801"/>
    </source>
</evidence>
<evidence type="ECO:0000313" key="6">
    <source>
        <dbReference type="EMBL" id="TXD37022.1"/>
    </source>
</evidence>
<feature type="chain" id="PRO_5022984653" evidence="4">
    <location>
        <begin position="27"/>
        <end position="371"/>
    </location>
</feature>
<dbReference type="Gene3D" id="2.40.10.120">
    <property type="match status" value="1"/>
</dbReference>
<dbReference type="GO" id="GO:0006508">
    <property type="term" value="P:proteolysis"/>
    <property type="evidence" value="ECO:0007669"/>
    <property type="project" value="UniProtKB-KW"/>
</dbReference>
<feature type="region of interest" description="Disordered" evidence="3">
    <location>
        <begin position="77"/>
        <end position="98"/>
    </location>
</feature>
<accession>A0A5C6XIC2</accession>
<feature type="region of interest" description="Disordered" evidence="3">
    <location>
        <begin position="28"/>
        <end position="53"/>
    </location>
</feature>
<evidence type="ECO:0000259" key="5">
    <source>
        <dbReference type="PROSITE" id="PS50106"/>
    </source>
</evidence>
<keyword evidence="4" id="KW-0732">Signal</keyword>
<evidence type="ECO:0000256" key="3">
    <source>
        <dbReference type="SAM" id="MobiDB-lite"/>
    </source>
</evidence>
<dbReference type="Pfam" id="PF13365">
    <property type="entry name" value="Trypsin_2"/>
    <property type="match status" value="1"/>
</dbReference>
<evidence type="ECO:0000256" key="4">
    <source>
        <dbReference type="SAM" id="SignalP"/>
    </source>
</evidence>
<protein>
    <submittedName>
        <fullName evidence="6">Trypsin-like serine protease</fullName>
    </submittedName>
</protein>
<dbReference type="RefSeq" id="WP_146981175.1">
    <property type="nucleotide sequence ID" value="NZ_VOSM01000004.1"/>
</dbReference>
<dbReference type="InterPro" id="IPR001940">
    <property type="entry name" value="Peptidase_S1C"/>
</dbReference>
<keyword evidence="7" id="KW-1185">Reference proteome</keyword>
<name>A0A5C6XIC2_9DELT</name>
<dbReference type="Proteomes" id="UP000321412">
    <property type="component" value="Unassembled WGS sequence"/>
</dbReference>
<dbReference type="InterPro" id="IPR051201">
    <property type="entry name" value="Chloro_Bact_Ser_Proteases"/>
</dbReference>
<reference evidence="6 7" key="1">
    <citation type="submission" date="2019-08" db="EMBL/GenBank/DDBJ databases">
        <title>Bradymonadales sp. TMQ4.</title>
        <authorList>
            <person name="Liang Q."/>
        </authorList>
    </citation>
    <scope>NUCLEOTIDE SEQUENCE [LARGE SCALE GENOMIC DNA]</scope>
    <source>
        <strain evidence="6 7">TMQ4</strain>
    </source>
</reference>